<dbReference type="Proteomes" id="UP000777482">
    <property type="component" value="Unassembled WGS sequence"/>
</dbReference>
<reference evidence="1 2" key="1">
    <citation type="submission" date="2020-11" db="EMBL/GenBank/DDBJ databases">
        <title>Kefir isolates.</title>
        <authorList>
            <person name="Marcisauskas S."/>
            <person name="Kim Y."/>
            <person name="Blasche S."/>
        </authorList>
    </citation>
    <scope>NUCLEOTIDE SEQUENCE [LARGE SCALE GENOMIC DNA]</scope>
    <source>
        <strain evidence="1 2">KR</strain>
    </source>
</reference>
<accession>A0A9P6W062</accession>
<gene>
    <name evidence="1" type="ORF">C6P46_005558</name>
</gene>
<dbReference type="AlphaFoldDB" id="A0A9P6W062"/>
<dbReference type="EMBL" id="PUHQ01000060">
    <property type="protein sequence ID" value="KAG0658938.1"/>
    <property type="molecule type" value="Genomic_DNA"/>
</dbReference>
<dbReference type="InterPro" id="IPR032675">
    <property type="entry name" value="LRR_dom_sf"/>
</dbReference>
<evidence type="ECO:0000313" key="1">
    <source>
        <dbReference type="EMBL" id="KAG0658938.1"/>
    </source>
</evidence>
<organism evidence="1 2">
    <name type="scientific">Rhodotorula mucilaginosa</name>
    <name type="common">Yeast</name>
    <name type="synonym">Rhodotorula rubra</name>
    <dbReference type="NCBI Taxonomy" id="5537"/>
    <lineage>
        <taxon>Eukaryota</taxon>
        <taxon>Fungi</taxon>
        <taxon>Dikarya</taxon>
        <taxon>Basidiomycota</taxon>
        <taxon>Pucciniomycotina</taxon>
        <taxon>Microbotryomycetes</taxon>
        <taxon>Sporidiobolales</taxon>
        <taxon>Sporidiobolaceae</taxon>
        <taxon>Rhodotorula</taxon>
    </lineage>
</organism>
<protein>
    <recommendedName>
        <fullName evidence="3">Proteophosphoglycan ppg4</fullName>
    </recommendedName>
</protein>
<dbReference type="Gene3D" id="3.80.10.10">
    <property type="entry name" value="Ribonuclease Inhibitor"/>
    <property type="match status" value="1"/>
</dbReference>
<evidence type="ECO:0008006" key="3">
    <source>
        <dbReference type="Google" id="ProtNLM"/>
    </source>
</evidence>
<keyword evidence="2" id="KW-1185">Reference proteome</keyword>
<proteinExistence type="predicted"/>
<evidence type="ECO:0000313" key="2">
    <source>
        <dbReference type="Proteomes" id="UP000777482"/>
    </source>
</evidence>
<comment type="caution">
    <text evidence="1">The sequence shown here is derived from an EMBL/GenBank/DDBJ whole genome shotgun (WGS) entry which is preliminary data.</text>
</comment>
<dbReference type="SUPFAM" id="SSF52047">
    <property type="entry name" value="RNI-like"/>
    <property type="match status" value="1"/>
</dbReference>
<name>A0A9P6W062_RHOMI</name>
<dbReference type="OrthoDB" id="10486128at2759"/>
<sequence>MPAAATLASLPAEIHARIAALCALQDRRFKHAKLALQKDTTFPVADPSHTVPAPSTVGALSVLSKYWNQVAEPYRFSRLEASHLESRKFRLGFGRKFGRYITELDLGDLCRRDGADPTIVLDALPLLPNLHTVVTPTMRDVVEMVADDTQFDDPEATRYGREVSYVEEALFELFASVPSLVVDTDRCGGTFFASLATKSPKTRQLVLYDNEDARPERLVNLAFDALGSCPQLTELKLVISEELNEPFLGHDSPSECSLRYLSLSTLGGNTPSVFQLIGKFSPVLRSLELNFEEFEPSLSIPFAEGSHFPHLETLVASHTYLVRTDDFVNSISPTVFPVLRHLELRTRYGAPPASSQEATLTDLAAAFASCNSLPLATRTDQAIIVAR</sequence>